<comment type="catalytic activity">
    <reaction evidence="9 10">
        <text>(R)-pantoate + NADP(+) = 2-dehydropantoate + NADPH + H(+)</text>
        <dbReference type="Rhea" id="RHEA:16233"/>
        <dbReference type="ChEBI" id="CHEBI:11561"/>
        <dbReference type="ChEBI" id="CHEBI:15378"/>
        <dbReference type="ChEBI" id="CHEBI:15980"/>
        <dbReference type="ChEBI" id="CHEBI:57783"/>
        <dbReference type="ChEBI" id="CHEBI:58349"/>
        <dbReference type="EC" id="1.1.1.169"/>
    </reaction>
</comment>
<evidence type="ECO:0000313" key="14">
    <source>
        <dbReference type="Proteomes" id="UP000626370"/>
    </source>
</evidence>
<evidence type="ECO:0000256" key="3">
    <source>
        <dbReference type="ARBA" id="ARBA00013014"/>
    </source>
</evidence>
<evidence type="ECO:0000256" key="7">
    <source>
        <dbReference type="ARBA" id="ARBA00023002"/>
    </source>
</evidence>
<dbReference type="Gene3D" id="3.40.50.720">
    <property type="entry name" value="NAD(P)-binding Rossmann-like Domain"/>
    <property type="match status" value="1"/>
</dbReference>
<protein>
    <recommendedName>
        <fullName evidence="4 10">2-dehydropantoate 2-reductase</fullName>
        <ecNumber evidence="3 10">1.1.1.169</ecNumber>
    </recommendedName>
    <alternativeName>
        <fullName evidence="8 10">Ketopantoate reductase</fullName>
    </alternativeName>
</protein>
<accession>A0ABQ3IUC4</accession>
<dbReference type="RefSeq" id="WP_189378616.1">
    <property type="nucleotide sequence ID" value="NZ_BNAH01000010.1"/>
</dbReference>
<comment type="pathway">
    <text evidence="1 10">Cofactor biosynthesis; (R)-pantothenate biosynthesis; (R)-pantoate from 3-methyl-2-oxobutanoate: step 2/2.</text>
</comment>
<proteinExistence type="inferred from homology"/>
<feature type="domain" description="Ketopantoate reductase N-terminal" evidence="11">
    <location>
        <begin position="3"/>
        <end position="152"/>
    </location>
</feature>
<evidence type="ECO:0000256" key="2">
    <source>
        <dbReference type="ARBA" id="ARBA00007870"/>
    </source>
</evidence>
<dbReference type="PANTHER" id="PTHR43765:SF2">
    <property type="entry name" value="2-DEHYDROPANTOATE 2-REDUCTASE"/>
    <property type="match status" value="1"/>
</dbReference>
<evidence type="ECO:0000256" key="5">
    <source>
        <dbReference type="ARBA" id="ARBA00022655"/>
    </source>
</evidence>
<dbReference type="InterPro" id="IPR036291">
    <property type="entry name" value="NAD(P)-bd_dom_sf"/>
</dbReference>
<comment type="caution">
    <text evidence="13">The sequence shown here is derived from an EMBL/GenBank/DDBJ whole genome shotgun (WGS) entry which is preliminary data.</text>
</comment>
<dbReference type="InterPro" id="IPR003710">
    <property type="entry name" value="ApbA"/>
</dbReference>
<evidence type="ECO:0000256" key="10">
    <source>
        <dbReference type="RuleBase" id="RU362068"/>
    </source>
</evidence>
<keyword evidence="5 10" id="KW-0566">Pantothenate biosynthesis</keyword>
<dbReference type="NCBIfam" id="TIGR00745">
    <property type="entry name" value="apbA_panE"/>
    <property type="match status" value="1"/>
</dbReference>
<evidence type="ECO:0000259" key="11">
    <source>
        <dbReference type="Pfam" id="PF02558"/>
    </source>
</evidence>
<dbReference type="InterPro" id="IPR013332">
    <property type="entry name" value="KPR_N"/>
</dbReference>
<dbReference type="InterPro" id="IPR013328">
    <property type="entry name" value="6PGD_dom2"/>
</dbReference>
<dbReference type="Proteomes" id="UP000626370">
    <property type="component" value="Unassembled WGS sequence"/>
</dbReference>
<dbReference type="Pfam" id="PF08546">
    <property type="entry name" value="ApbA_C"/>
    <property type="match status" value="1"/>
</dbReference>
<feature type="domain" description="Ketopantoate reductase C-terminal" evidence="12">
    <location>
        <begin position="181"/>
        <end position="303"/>
    </location>
</feature>
<dbReference type="Pfam" id="PF02558">
    <property type="entry name" value="ApbA"/>
    <property type="match status" value="1"/>
</dbReference>
<dbReference type="EMBL" id="BNAH01000010">
    <property type="protein sequence ID" value="GHE94778.1"/>
    <property type="molecule type" value="Genomic_DNA"/>
</dbReference>
<dbReference type="InterPro" id="IPR013752">
    <property type="entry name" value="KPA_reductase"/>
</dbReference>
<organism evidence="13 14">
    <name type="scientific">Thalassotalea profundi</name>
    <dbReference type="NCBI Taxonomy" id="2036687"/>
    <lineage>
        <taxon>Bacteria</taxon>
        <taxon>Pseudomonadati</taxon>
        <taxon>Pseudomonadota</taxon>
        <taxon>Gammaproteobacteria</taxon>
        <taxon>Alteromonadales</taxon>
        <taxon>Colwelliaceae</taxon>
        <taxon>Thalassotalea</taxon>
    </lineage>
</organism>
<evidence type="ECO:0000313" key="13">
    <source>
        <dbReference type="EMBL" id="GHE94778.1"/>
    </source>
</evidence>
<sequence length="309" mass="34191">MNIVIVGQGPIGLMWYRYLALSTANNVKIVCSKNVQPPPSFFSFSNLNANPPDKLEQIKLVSADDDSITKADLIIVCVKSFQVISALKRLQNILNSKTIIALCHNGMGVKEQLPDTIKQAQTIVSFLITHGAKLNAPFDIVHTGLGKTDIGLVCGSLNSKKQAQLIKTIDNALPQTSWQDNIQQKQWEKLAINCVINPITAIHNIKNGDVNQEQYDQTKIQVLEEVITVAKAEGIELNHGSLLNIVDQVILLTAENSSSMRSDILAKRSTEIDYINGYIHQLGIKHLIPTPQNSLLWQQVKATELQDKK</sequence>
<evidence type="ECO:0000256" key="1">
    <source>
        <dbReference type="ARBA" id="ARBA00004994"/>
    </source>
</evidence>
<gene>
    <name evidence="13" type="primary">panE</name>
    <name evidence="13" type="ORF">GCM10011501_25300</name>
</gene>
<evidence type="ECO:0000256" key="6">
    <source>
        <dbReference type="ARBA" id="ARBA00022857"/>
    </source>
</evidence>
<dbReference type="Gene3D" id="1.10.1040.10">
    <property type="entry name" value="N-(1-d-carboxylethyl)-l-norvaline Dehydrogenase, domain 2"/>
    <property type="match status" value="1"/>
</dbReference>
<comment type="function">
    <text evidence="10">Catalyzes the NADPH-dependent reduction of ketopantoate into pantoic acid.</text>
</comment>
<dbReference type="InterPro" id="IPR050838">
    <property type="entry name" value="Ketopantoate_reductase"/>
</dbReference>
<dbReference type="EC" id="1.1.1.169" evidence="3 10"/>
<comment type="similarity">
    <text evidence="2 10">Belongs to the ketopantoate reductase family.</text>
</comment>
<dbReference type="PANTHER" id="PTHR43765">
    <property type="entry name" value="2-DEHYDROPANTOATE 2-REDUCTASE-RELATED"/>
    <property type="match status" value="1"/>
</dbReference>
<dbReference type="SUPFAM" id="SSF48179">
    <property type="entry name" value="6-phosphogluconate dehydrogenase C-terminal domain-like"/>
    <property type="match status" value="1"/>
</dbReference>
<evidence type="ECO:0000256" key="4">
    <source>
        <dbReference type="ARBA" id="ARBA00019465"/>
    </source>
</evidence>
<keyword evidence="14" id="KW-1185">Reference proteome</keyword>
<evidence type="ECO:0000256" key="8">
    <source>
        <dbReference type="ARBA" id="ARBA00032024"/>
    </source>
</evidence>
<reference evidence="14" key="1">
    <citation type="journal article" date="2019" name="Int. J. Syst. Evol. Microbiol.">
        <title>The Global Catalogue of Microorganisms (GCM) 10K type strain sequencing project: providing services to taxonomists for standard genome sequencing and annotation.</title>
        <authorList>
            <consortium name="The Broad Institute Genomics Platform"/>
            <consortium name="The Broad Institute Genome Sequencing Center for Infectious Disease"/>
            <person name="Wu L."/>
            <person name="Ma J."/>
        </authorList>
    </citation>
    <scope>NUCLEOTIDE SEQUENCE [LARGE SCALE GENOMIC DNA]</scope>
    <source>
        <strain evidence="14">CGMCC 1.15922</strain>
    </source>
</reference>
<evidence type="ECO:0000256" key="9">
    <source>
        <dbReference type="ARBA" id="ARBA00048793"/>
    </source>
</evidence>
<keyword evidence="6 10" id="KW-0521">NADP</keyword>
<evidence type="ECO:0000259" key="12">
    <source>
        <dbReference type="Pfam" id="PF08546"/>
    </source>
</evidence>
<name>A0ABQ3IUC4_9GAMM</name>
<dbReference type="InterPro" id="IPR008927">
    <property type="entry name" value="6-PGluconate_DH-like_C_sf"/>
</dbReference>
<dbReference type="SUPFAM" id="SSF51735">
    <property type="entry name" value="NAD(P)-binding Rossmann-fold domains"/>
    <property type="match status" value="1"/>
</dbReference>
<keyword evidence="7 10" id="KW-0560">Oxidoreductase</keyword>